<evidence type="ECO:0000256" key="7">
    <source>
        <dbReference type="ARBA" id="ARBA00023163"/>
    </source>
</evidence>
<feature type="binding site" evidence="8">
    <location>
        <position position="88"/>
    </location>
    <ligand>
        <name>Ni(2+)</name>
        <dbReference type="ChEBI" id="CHEBI:49786"/>
    </ligand>
</feature>
<feature type="domain" description="Transcription factor NikR nickel binding C-terminal" evidence="10">
    <location>
        <begin position="54"/>
        <end position="130"/>
    </location>
</feature>
<keyword evidence="3 8" id="KW-0533">Nickel</keyword>
<sequence>MAIKRFGVSLEEKVLSQLDELVKKHQFPNRSQAIRYLIKEHQIEDQWKENEEVAGTITLLFDHHKRDLSNQSTKIQHDYHHQVLSVQHIHLTHDTCLETVAVKGKASDLTDLADKLIGMKGIKHGRLVMTSLE</sequence>
<accession>A0ABR5TJY4</accession>
<dbReference type="InterPro" id="IPR013321">
    <property type="entry name" value="Arc_rbn_hlx_hlx"/>
</dbReference>
<comment type="similarity">
    <text evidence="2 8">Belongs to the transcriptional regulatory CopG/NikR family.</text>
</comment>
<dbReference type="PANTHER" id="PTHR34719:SF2">
    <property type="entry name" value="NICKEL-RESPONSIVE REGULATOR"/>
    <property type="match status" value="1"/>
</dbReference>
<dbReference type="SUPFAM" id="SSF55021">
    <property type="entry name" value="ACT-like"/>
    <property type="match status" value="1"/>
</dbReference>
<evidence type="ECO:0000256" key="5">
    <source>
        <dbReference type="ARBA" id="ARBA00023015"/>
    </source>
</evidence>
<evidence type="ECO:0000256" key="2">
    <source>
        <dbReference type="ARBA" id="ARBA00008478"/>
    </source>
</evidence>
<evidence type="ECO:0000256" key="6">
    <source>
        <dbReference type="ARBA" id="ARBA00023125"/>
    </source>
</evidence>
<dbReference type="PANTHER" id="PTHR34719">
    <property type="entry name" value="NICKEL-RESPONSIVE REGULATOR"/>
    <property type="match status" value="1"/>
</dbReference>
<feature type="binding site" evidence="8">
    <location>
        <position position="90"/>
    </location>
    <ligand>
        <name>Ni(2+)</name>
        <dbReference type="ChEBI" id="CHEBI:49786"/>
    </ligand>
</feature>
<evidence type="ECO:0000313" key="11">
    <source>
        <dbReference type="EMBL" id="KXB08739.1"/>
    </source>
</evidence>
<comment type="cofactor">
    <cofactor evidence="8">
        <name>Ni(2+)</name>
        <dbReference type="ChEBI" id="CHEBI:49786"/>
    </cofactor>
    <text evidence="8">Binds 1 nickel ion per subunit.</text>
</comment>
<dbReference type="NCBIfam" id="NF002169">
    <property type="entry name" value="PRK01002.1"/>
    <property type="match status" value="1"/>
</dbReference>
<evidence type="ECO:0000259" key="10">
    <source>
        <dbReference type="Pfam" id="PF08753"/>
    </source>
</evidence>
<comment type="function">
    <text evidence="1 8">Transcriptional regulator.</text>
</comment>
<comment type="caution">
    <text evidence="11">The sequence shown here is derived from an EMBL/GenBank/DDBJ whole genome shotgun (WGS) entry which is preliminary data.</text>
</comment>
<dbReference type="InterPro" id="IPR027271">
    <property type="entry name" value="Acetolactate_synth/TF_NikR_C"/>
</dbReference>
<dbReference type="EMBL" id="LHYI01000007">
    <property type="protein sequence ID" value="KXB08739.1"/>
    <property type="molecule type" value="Genomic_DNA"/>
</dbReference>
<dbReference type="Gene3D" id="3.30.70.1150">
    <property type="entry name" value="ACT-like. Chain A, domain 2"/>
    <property type="match status" value="1"/>
</dbReference>
<keyword evidence="6 8" id="KW-0238">DNA-binding</keyword>
<keyword evidence="7 8" id="KW-0804">Transcription</keyword>
<dbReference type="InterPro" id="IPR010985">
    <property type="entry name" value="Ribbon_hlx_hlx"/>
</dbReference>
<feature type="domain" description="Ribbon-helix-helix protein CopG" evidence="9">
    <location>
        <begin position="4"/>
        <end position="41"/>
    </location>
</feature>
<evidence type="ECO:0000256" key="8">
    <source>
        <dbReference type="HAMAP-Rule" id="MF_00476"/>
    </source>
</evidence>
<dbReference type="CDD" id="cd22231">
    <property type="entry name" value="RHH_NikR_HicB-like"/>
    <property type="match status" value="1"/>
</dbReference>
<evidence type="ECO:0000256" key="3">
    <source>
        <dbReference type="ARBA" id="ARBA00022596"/>
    </source>
</evidence>
<feature type="binding site" evidence="8">
    <location>
        <position position="96"/>
    </location>
    <ligand>
        <name>Ni(2+)</name>
        <dbReference type="ChEBI" id="CHEBI:49786"/>
    </ligand>
</feature>
<dbReference type="NCBIfam" id="NF003381">
    <property type="entry name" value="PRK04460.1"/>
    <property type="match status" value="1"/>
</dbReference>
<dbReference type="InterPro" id="IPR014864">
    <property type="entry name" value="TF_NikR_Ni-bd_C"/>
</dbReference>
<reference evidence="11 12" key="1">
    <citation type="journal article" date="2016" name="Sci. Rep.">
        <title>Metabolic traits of an uncultured archaeal lineage -MSBL1- from brine pools of the Red Sea.</title>
        <authorList>
            <person name="Mwirichia R."/>
            <person name="Alam I."/>
            <person name="Rashid M."/>
            <person name="Vinu M."/>
            <person name="Ba-Alawi W."/>
            <person name="Anthony Kamau A."/>
            <person name="Kamanda Ngugi D."/>
            <person name="Goker M."/>
            <person name="Klenk H.P."/>
            <person name="Bajic V."/>
            <person name="Stingl U."/>
        </authorList>
    </citation>
    <scope>NUCLEOTIDE SEQUENCE [LARGE SCALE GENOMIC DNA]</scope>
    <source>
        <strain evidence="11">SCGC-AAA382M17</strain>
    </source>
</reference>
<dbReference type="InterPro" id="IPR022988">
    <property type="entry name" value="Ni_resp_reg_NikR"/>
</dbReference>
<dbReference type="Pfam" id="PF01402">
    <property type="entry name" value="RHH_1"/>
    <property type="match status" value="1"/>
</dbReference>
<evidence type="ECO:0000256" key="1">
    <source>
        <dbReference type="ARBA" id="ARBA00002339"/>
    </source>
</evidence>
<organism evidence="11 12">
    <name type="scientific">candidate division MSBL1 archaeon SCGC-AAA382M17</name>
    <dbReference type="NCBI Taxonomy" id="1698284"/>
    <lineage>
        <taxon>Archaea</taxon>
        <taxon>Methanobacteriati</taxon>
        <taxon>Methanobacteriota</taxon>
        <taxon>candidate division MSBL1</taxon>
    </lineage>
</organism>
<feature type="binding site" evidence="8">
    <location>
        <position position="77"/>
    </location>
    <ligand>
        <name>Ni(2+)</name>
        <dbReference type="ChEBI" id="CHEBI:49786"/>
    </ligand>
</feature>
<dbReference type="NCBIfam" id="NF002815">
    <property type="entry name" value="PRK02967.1"/>
    <property type="match status" value="1"/>
</dbReference>
<keyword evidence="4 8" id="KW-0479">Metal-binding</keyword>
<dbReference type="InterPro" id="IPR050192">
    <property type="entry name" value="CopG/NikR_regulator"/>
</dbReference>
<evidence type="ECO:0000313" key="12">
    <source>
        <dbReference type="Proteomes" id="UP000070633"/>
    </source>
</evidence>
<dbReference type="SUPFAM" id="SSF47598">
    <property type="entry name" value="Ribbon-helix-helix"/>
    <property type="match status" value="1"/>
</dbReference>
<protein>
    <recommendedName>
        <fullName evidence="8">Putative nickel-responsive regulator</fullName>
    </recommendedName>
</protein>
<proteinExistence type="inferred from homology"/>
<evidence type="ECO:0000259" key="9">
    <source>
        <dbReference type="Pfam" id="PF01402"/>
    </source>
</evidence>
<name>A0ABR5TJY4_9EURY</name>
<dbReference type="InterPro" id="IPR002145">
    <property type="entry name" value="CopG"/>
</dbReference>
<dbReference type="Pfam" id="PF08753">
    <property type="entry name" value="NikR_C"/>
    <property type="match status" value="1"/>
</dbReference>
<dbReference type="Proteomes" id="UP000070633">
    <property type="component" value="Unassembled WGS sequence"/>
</dbReference>
<keyword evidence="12" id="KW-1185">Reference proteome</keyword>
<evidence type="ECO:0000256" key="4">
    <source>
        <dbReference type="ARBA" id="ARBA00022723"/>
    </source>
</evidence>
<keyword evidence="5 8" id="KW-0805">Transcription regulation</keyword>
<gene>
    <name evidence="11" type="ORF">AKJ55_00455</name>
</gene>
<dbReference type="HAMAP" id="MF_00476">
    <property type="entry name" value="NikR"/>
    <property type="match status" value="1"/>
</dbReference>
<dbReference type="InterPro" id="IPR045865">
    <property type="entry name" value="ACT-like_dom_sf"/>
</dbReference>
<dbReference type="Gene3D" id="1.10.1220.10">
    <property type="entry name" value="Met repressor-like"/>
    <property type="match status" value="1"/>
</dbReference>